<sequence>MGHLLHCHRPQHCHQATAVLQLGPILDISTSARRPHQAIRHLNLKYFKQSTVPSKCQDAQGLILFFNNTDPSPVFEENARVQKALEDIGFTVQIIDLETQPFRRAFNNFLSRARPGPRLIYINAHGRETRDGQLNLSGGPKGKHIEWSEILDIIGPALCDVLVILDCKNAGLAAATRLKPEHKKVLYAKELIAAGSTETYDRLSPALCEAISTWYEESVSHEATSIRRALLAVLQRSRDDALRDKDQGARLCADALKREEDRLAALKKKRAAIDAKVEKEKERPGLTWRDPKISKPLEKLAADRSRIMESITETKIRVGELQSSKSAWETKADLIRKNHPQPLYTKLNSRAAPWSLREVIDGDASSKGRKRSDVRGVCT</sequence>
<evidence type="ECO:0000313" key="3">
    <source>
        <dbReference type="Proteomes" id="UP001301769"/>
    </source>
</evidence>
<dbReference type="EMBL" id="MU858101">
    <property type="protein sequence ID" value="KAK4213967.1"/>
    <property type="molecule type" value="Genomic_DNA"/>
</dbReference>
<proteinExistence type="predicted"/>
<dbReference type="Proteomes" id="UP001301769">
    <property type="component" value="Unassembled WGS sequence"/>
</dbReference>
<reference evidence="2" key="2">
    <citation type="submission" date="2023-05" db="EMBL/GenBank/DDBJ databases">
        <authorList>
            <consortium name="Lawrence Berkeley National Laboratory"/>
            <person name="Steindorff A."/>
            <person name="Hensen N."/>
            <person name="Bonometti L."/>
            <person name="Westerberg I."/>
            <person name="Brannstrom I.O."/>
            <person name="Guillou S."/>
            <person name="Cros-Aarteil S."/>
            <person name="Calhoun S."/>
            <person name="Haridas S."/>
            <person name="Kuo A."/>
            <person name="Mondo S."/>
            <person name="Pangilinan J."/>
            <person name="Riley R."/>
            <person name="Labutti K."/>
            <person name="Andreopoulos B."/>
            <person name="Lipzen A."/>
            <person name="Chen C."/>
            <person name="Yanf M."/>
            <person name="Daum C."/>
            <person name="Ng V."/>
            <person name="Clum A."/>
            <person name="Ohm R."/>
            <person name="Martin F."/>
            <person name="Silar P."/>
            <person name="Natvig D."/>
            <person name="Lalanne C."/>
            <person name="Gautier V."/>
            <person name="Ament-Velasquez S.L."/>
            <person name="Kruys A."/>
            <person name="Hutchinson M.I."/>
            <person name="Powell A.J."/>
            <person name="Barry K."/>
            <person name="Miller A.N."/>
            <person name="Grigoriev I.V."/>
            <person name="Debuchy R."/>
            <person name="Gladieux P."/>
            <person name="Thoren M.H."/>
            <person name="Johannesson H."/>
        </authorList>
    </citation>
    <scope>NUCLEOTIDE SEQUENCE</scope>
    <source>
        <strain evidence="2">PSN293</strain>
    </source>
</reference>
<reference evidence="2" key="1">
    <citation type="journal article" date="2023" name="Mol. Phylogenet. Evol.">
        <title>Genome-scale phylogeny and comparative genomics of the fungal order Sordariales.</title>
        <authorList>
            <person name="Hensen N."/>
            <person name="Bonometti L."/>
            <person name="Westerberg I."/>
            <person name="Brannstrom I.O."/>
            <person name="Guillou S."/>
            <person name="Cros-Aarteil S."/>
            <person name="Calhoun S."/>
            <person name="Haridas S."/>
            <person name="Kuo A."/>
            <person name="Mondo S."/>
            <person name="Pangilinan J."/>
            <person name="Riley R."/>
            <person name="LaButti K."/>
            <person name="Andreopoulos B."/>
            <person name="Lipzen A."/>
            <person name="Chen C."/>
            <person name="Yan M."/>
            <person name="Daum C."/>
            <person name="Ng V."/>
            <person name="Clum A."/>
            <person name="Steindorff A."/>
            <person name="Ohm R.A."/>
            <person name="Martin F."/>
            <person name="Silar P."/>
            <person name="Natvig D.O."/>
            <person name="Lalanne C."/>
            <person name="Gautier V."/>
            <person name="Ament-Velasquez S.L."/>
            <person name="Kruys A."/>
            <person name="Hutchinson M.I."/>
            <person name="Powell A.J."/>
            <person name="Barry K."/>
            <person name="Miller A.N."/>
            <person name="Grigoriev I.V."/>
            <person name="Debuchy R."/>
            <person name="Gladieux P."/>
            <person name="Hiltunen Thoren M."/>
            <person name="Johannesson H."/>
        </authorList>
    </citation>
    <scope>NUCLEOTIDE SEQUENCE</scope>
    <source>
        <strain evidence="2">PSN293</strain>
    </source>
</reference>
<feature type="coiled-coil region" evidence="1">
    <location>
        <begin position="249"/>
        <end position="283"/>
    </location>
</feature>
<keyword evidence="1" id="KW-0175">Coiled coil</keyword>
<organism evidence="2 3">
    <name type="scientific">Rhypophila decipiens</name>
    <dbReference type="NCBI Taxonomy" id="261697"/>
    <lineage>
        <taxon>Eukaryota</taxon>
        <taxon>Fungi</taxon>
        <taxon>Dikarya</taxon>
        <taxon>Ascomycota</taxon>
        <taxon>Pezizomycotina</taxon>
        <taxon>Sordariomycetes</taxon>
        <taxon>Sordariomycetidae</taxon>
        <taxon>Sordariales</taxon>
        <taxon>Naviculisporaceae</taxon>
        <taxon>Rhypophila</taxon>
    </lineage>
</organism>
<protein>
    <submittedName>
        <fullName evidence="2">Uncharacterized protein</fullName>
    </submittedName>
</protein>
<gene>
    <name evidence="2" type="ORF">QBC37DRAFT_373486</name>
</gene>
<dbReference type="AlphaFoldDB" id="A0AAN7B8H4"/>
<comment type="caution">
    <text evidence="2">The sequence shown here is derived from an EMBL/GenBank/DDBJ whole genome shotgun (WGS) entry which is preliminary data.</text>
</comment>
<name>A0AAN7B8H4_9PEZI</name>
<keyword evidence="3" id="KW-1185">Reference proteome</keyword>
<accession>A0AAN7B8H4</accession>
<evidence type="ECO:0000313" key="2">
    <source>
        <dbReference type="EMBL" id="KAK4213967.1"/>
    </source>
</evidence>
<evidence type="ECO:0000256" key="1">
    <source>
        <dbReference type="SAM" id="Coils"/>
    </source>
</evidence>